<dbReference type="InterPro" id="IPR050679">
    <property type="entry name" value="Bact_HTH_transcr_reg"/>
</dbReference>
<dbReference type="Gene3D" id="3.40.1410.10">
    <property type="entry name" value="Chorismate lyase-like"/>
    <property type="match status" value="1"/>
</dbReference>
<accession>A0A175A7M2</accession>
<dbReference type="SUPFAM" id="SSF46785">
    <property type="entry name" value="Winged helix' DNA-binding domain"/>
    <property type="match status" value="1"/>
</dbReference>
<dbReference type="SMART" id="SM00866">
    <property type="entry name" value="UTRA"/>
    <property type="match status" value="1"/>
</dbReference>
<evidence type="ECO:0000256" key="1">
    <source>
        <dbReference type="ARBA" id="ARBA00023015"/>
    </source>
</evidence>
<dbReference type="Pfam" id="PF07702">
    <property type="entry name" value="UTRA"/>
    <property type="match status" value="1"/>
</dbReference>
<dbReference type="InterPro" id="IPR028978">
    <property type="entry name" value="Chorismate_lyase_/UTRA_dom_sf"/>
</dbReference>
<evidence type="ECO:0000256" key="3">
    <source>
        <dbReference type="ARBA" id="ARBA00023163"/>
    </source>
</evidence>
<dbReference type="GO" id="GO:0003677">
    <property type="term" value="F:DNA binding"/>
    <property type="evidence" value="ECO:0007669"/>
    <property type="project" value="UniProtKB-KW"/>
</dbReference>
<dbReference type="SMART" id="SM00345">
    <property type="entry name" value="HTH_GNTR"/>
    <property type="match status" value="1"/>
</dbReference>
<proteinExistence type="predicted"/>
<keyword evidence="1" id="KW-0805">Transcription regulation</keyword>
<dbReference type="RefSeq" id="WP_055173496.1">
    <property type="nucleotide sequence ID" value="NZ_CZBX01000018.1"/>
</dbReference>
<evidence type="ECO:0000313" key="5">
    <source>
        <dbReference type="EMBL" id="CUQ92909.1"/>
    </source>
</evidence>
<feature type="domain" description="HTH gntR-type" evidence="4">
    <location>
        <begin position="7"/>
        <end position="75"/>
    </location>
</feature>
<dbReference type="Pfam" id="PF00392">
    <property type="entry name" value="GntR"/>
    <property type="match status" value="1"/>
</dbReference>
<dbReference type="PROSITE" id="PS50949">
    <property type="entry name" value="HTH_GNTR"/>
    <property type="match status" value="1"/>
</dbReference>
<dbReference type="PRINTS" id="PR00035">
    <property type="entry name" value="HTHGNTR"/>
</dbReference>
<dbReference type="InterPro" id="IPR000524">
    <property type="entry name" value="Tscrpt_reg_HTH_GntR"/>
</dbReference>
<dbReference type="EMBL" id="CZBX01000018">
    <property type="protein sequence ID" value="CUQ92909.1"/>
    <property type="molecule type" value="Genomic_DNA"/>
</dbReference>
<sequence length="241" mass="27746">MKTACKRMITQQVSEILRIEIEDGDLYPGTKIPTDTELAEMFGVQKQIVRTAIEVLVKEGLLKYISDKEVYVLGHKIERNMEKLEGFTQTMVDRNMKPSFRIVSKYLRMAGNLYGNMFGIKPEEPIFYIKRMCYADGDSISLEELYIPHYLIPKMVGIDLSVFSVYEVYEMYGIHLAEAEQTLDLVRPSLNDAKLLGIDAGTPVMLFQSLTYDTDGRAIEFNRNYVRGDKCNFNVQFSDKR</sequence>
<evidence type="ECO:0000259" key="4">
    <source>
        <dbReference type="PROSITE" id="PS50949"/>
    </source>
</evidence>
<dbReference type="GO" id="GO:0045892">
    <property type="term" value="P:negative regulation of DNA-templated transcription"/>
    <property type="evidence" value="ECO:0007669"/>
    <property type="project" value="TreeGrafter"/>
</dbReference>
<organism evidence="5 6">
    <name type="scientific">[Ruminococcus] torques</name>
    <dbReference type="NCBI Taxonomy" id="33039"/>
    <lineage>
        <taxon>Bacteria</taxon>
        <taxon>Bacillati</taxon>
        <taxon>Bacillota</taxon>
        <taxon>Clostridia</taxon>
        <taxon>Lachnospirales</taxon>
        <taxon>Lachnospiraceae</taxon>
        <taxon>Mediterraneibacter</taxon>
    </lineage>
</organism>
<protein>
    <submittedName>
        <fullName evidence="5">HTH-type transcriptional repressor yvoA</fullName>
    </submittedName>
</protein>
<evidence type="ECO:0000313" key="6">
    <source>
        <dbReference type="Proteomes" id="UP000078383"/>
    </source>
</evidence>
<reference evidence="5 6" key="1">
    <citation type="submission" date="2015-09" db="EMBL/GenBank/DDBJ databases">
        <authorList>
            <consortium name="Pathogen Informatics"/>
        </authorList>
    </citation>
    <scope>NUCLEOTIDE SEQUENCE [LARGE SCALE GENOMIC DNA]</scope>
    <source>
        <strain evidence="5 6">2789STDY5834889</strain>
    </source>
</reference>
<dbReference type="InterPro" id="IPR036390">
    <property type="entry name" value="WH_DNA-bd_sf"/>
</dbReference>
<dbReference type="PANTHER" id="PTHR44846">
    <property type="entry name" value="MANNOSYL-D-GLYCERATE TRANSPORT/METABOLISM SYSTEM REPRESSOR MNGR-RELATED"/>
    <property type="match status" value="1"/>
</dbReference>
<dbReference type="OrthoDB" id="9801546at2"/>
<name>A0A175A7M2_9FIRM</name>
<keyword evidence="2" id="KW-0238">DNA-binding</keyword>
<keyword evidence="3" id="KW-0804">Transcription</keyword>
<dbReference type="Gene3D" id="1.10.10.10">
    <property type="entry name" value="Winged helix-like DNA-binding domain superfamily/Winged helix DNA-binding domain"/>
    <property type="match status" value="1"/>
</dbReference>
<evidence type="ECO:0000256" key="2">
    <source>
        <dbReference type="ARBA" id="ARBA00023125"/>
    </source>
</evidence>
<dbReference type="GO" id="GO:0003700">
    <property type="term" value="F:DNA-binding transcription factor activity"/>
    <property type="evidence" value="ECO:0007669"/>
    <property type="project" value="InterPro"/>
</dbReference>
<dbReference type="CDD" id="cd07377">
    <property type="entry name" value="WHTH_GntR"/>
    <property type="match status" value="1"/>
</dbReference>
<dbReference type="InterPro" id="IPR036388">
    <property type="entry name" value="WH-like_DNA-bd_sf"/>
</dbReference>
<dbReference type="InterPro" id="IPR011663">
    <property type="entry name" value="UTRA"/>
</dbReference>
<dbReference type="PANTHER" id="PTHR44846:SF1">
    <property type="entry name" value="MANNOSYL-D-GLYCERATE TRANSPORT_METABOLISM SYSTEM REPRESSOR MNGR-RELATED"/>
    <property type="match status" value="1"/>
</dbReference>
<dbReference type="SUPFAM" id="SSF64288">
    <property type="entry name" value="Chorismate lyase-like"/>
    <property type="match status" value="1"/>
</dbReference>
<dbReference type="Proteomes" id="UP000078383">
    <property type="component" value="Unassembled WGS sequence"/>
</dbReference>
<gene>
    <name evidence="5" type="primary">yvoA_3</name>
    <name evidence="5" type="ORF">ERS852502_02736</name>
</gene>
<dbReference type="AlphaFoldDB" id="A0A175A7M2"/>